<comment type="caution">
    <text evidence="2">The sequence shown here is derived from an EMBL/GenBank/DDBJ whole genome shotgun (WGS) entry which is preliminary data.</text>
</comment>
<organism evidence="2 3">
    <name type="scientific">Phyllosticta citriasiana</name>
    <dbReference type="NCBI Taxonomy" id="595635"/>
    <lineage>
        <taxon>Eukaryota</taxon>
        <taxon>Fungi</taxon>
        <taxon>Dikarya</taxon>
        <taxon>Ascomycota</taxon>
        <taxon>Pezizomycotina</taxon>
        <taxon>Dothideomycetes</taxon>
        <taxon>Dothideomycetes incertae sedis</taxon>
        <taxon>Botryosphaeriales</taxon>
        <taxon>Phyllostictaceae</taxon>
        <taxon>Phyllosticta</taxon>
    </lineage>
</organism>
<keyword evidence="3" id="KW-1185">Reference proteome</keyword>
<sequence length="166" mass="19775">MASAPQKYVDLAKTLPPRLLKFFQRYPPPKEWLTIRPPDQLRELEELQNTELPYRHNPFMPRFNAVTKRWQGPVFSLRRQAELCKMAAKYGVEDLLPYSRKKPTEIRRAAAARVEEGMDYKAKGHKWERNLKSKLDKRREAMMNMPAMIQEWKLRGHGKGWTKWPK</sequence>
<protein>
    <recommendedName>
        <fullName evidence="1">Large ribosomal subunit protein mL59 domain-containing protein</fullName>
    </recommendedName>
</protein>
<dbReference type="PANTHER" id="PTHR28041:SF1">
    <property type="entry name" value="LARGE RIBOSOMAL SUBUNIT PROTEIN ML59"/>
    <property type="match status" value="1"/>
</dbReference>
<reference evidence="2 3" key="1">
    <citation type="submission" date="2024-04" db="EMBL/GenBank/DDBJ databases">
        <title>Phyllosticta paracitricarpa is synonymous to the EU quarantine fungus P. citricarpa based on phylogenomic analyses.</title>
        <authorList>
            <consortium name="Lawrence Berkeley National Laboratory"/>
            <person name="Van Ingen-Buijs V.A."/>
            <person name="Van Westerhoven A.C."/>
            <person name="Haridas S."/>
            <person name="Skiadas P."/>
            <person name="Martin F."/>
            <person name="Groenewald J.Z."/>
            <person name="Crous P.W."/>
            <person name="Seidl M.F."/>
        </authorList>
    </citation>
    <scope>NUCLEOTIDE SEQUENCE [LARGE SCALE GENOMIC DNA]</scope>
    <source>
        <strain evidence="2 3">CBS 123371</strain>
    </source>
</reference>
<evidence type="ECO:0000259" key="1">
    <source>
        <dbReference type="Pfam" id="PF18126"/>
    </source>
</evidence>
<dbReference type="InterPro" id="IPR040922">
    <property type="entry name" value="Ribosomal_mL59_dom"/>
</dbReference>
<name>A0ABR1KVA1_9PEZI</name>
<feature type="domain" description="Large ribosomal subunit protein mL59" evidence="1">
    <location>
        <begin position="17"/>
        <end position="153"/>
    </location>
</feature>
<accession>A0ABR1KVA1</accession>
<evidence type="ECO:0000313" key="2">
    <source>
        <dbReference type="EMBL" id="KAK7522109.1"/>
    </source>
</evidence>
<dbReference type="InterPro" id="IPR037507">
    <property type="entry name" value="Ribosomal_mL59"/>
</dbReference>
<dbReference type="Pfam" id="PF18126">
    <property type="entry name" value="Mitoc_mL59"/>
    <property type="match status" value="1"/>
</dbReference>
<proteinExistence type="predicted"/>
<dbReference type="EMBL" id="JBBPHU010000002">
    <property type="protein sequence ID" value="KAK7522109.1"/>
    <property type="molecule type" value="Genomic_DNA"/>
</dbReference>
<evidence type="ECO:0000313" key="3">
    <source>
        <dbReference type="Proteomes" id="UP001363622"/>
    </source>
</evidence>
<dbReference type="Proteomes" id="UP001363622">
    <property type="component" value="Unassembled WGS sequence"/>
</dbReference>
<dbReference type="PANTHER" id="PTHR28041">
    <property type="entry name" value="54S RIBOSOMAL PROTEIN L25, MITOCHONDRIAL"/>
    <property type="match status" value="1"/>
</dbReference>
<gene>
    <name evidence="2" type="ORF">IWZ03DRAFT_370264</name>
</gene>